<evidence type="ECO:0000313" key="1">
    <source>
        <dbReference type="EMBL" id="KAL3700878.1"/>
    </source>
</evidence>
<organism evidence="1 2">
    <name type="scientific">Riccia sorocarpa</name>
    <dbReference type="NCBI Taxonomy" id="122646"/>
    <lineage>
        <taxon>Eukaryota</taxon>
        <taxon>Viridiplantae</taxon>
        <taxon>Streptophyta</taxon>
        <taxon>Embryophyta</taxon>
        <taxon>Marchantiophyta</taxon>
        <taxon>Marchantiopsida</taxon>
        <taxon>Marchantiidae</taxon>
        <taxon>Marchantiales</taxon>
        <taxon>Ricciaceae</taxon>
        <taxon>Riccia</taxon>
    </lineage>
</organism>
<dbReference type="EMBL" id="JBJQOH010000001">
    <property type="protein sequence ID" value="KAL3700878.1"/>
    <property type="molecule type" value="Genomic_DNA"/>
</dbReference>
<name>A0ABD3IB51_9MARC</name>
<keyword evidence="2" id="KW-1185">Reference proteome</keyword>
<comment type="caution">
    <text evidence="1">The sequence shown here is derived from an EMBL/GenBank/DDBJ whole genome shotgun (WGS) entry which is preliminary data.</text>
</comment>
<protein>
    <submittedName>
        <fullName evidence="1">Uncharacterized protein</fullName>
    </submittedName>
</protein>
<sequence>MCVHVQAEEELVDETRKVDAEPQIQSACNLEGVGSEDWKQKNLLLQNPKRSIDFERFMVMMGLLVELPEDLKHIFYTWVVDVKALFPLFMEILCDQESGKVLHRISFFRGLVEYRKMKVIVGEKDSRGQMENSSLIVQGSKVESGNGRRSIDDCVQLLEGQMNLSKLSFGLMYRIKGLRKNLKEWLGIYGDRYTYQRERNGVCWTEVEELYIHQGREDLEGFERFLYYHPDDTSEIRKRCVNAEQKIDKKQGSFHKRVVRLCWREVNDDFETIDGGGTFVRSCITREILCGWSMKKIRVYTRRKSLIASLGAKRAPMKVDHRQPFVRAKGVGSQITMEEHLEDLLQSISPSLRSV</sequence>
<dbReference type="AlphaFoldDB" id="A0ABD3IB51"/>
<dbReference type="Proteomes" id="UP001633002">
    <property type="component" value="Unassembled WGS sequence"/>
</dbReference>
<reference evidence="1 2" key="1">
    <citation type="submission" date="2024-09" db="EMBL/GenBank/DDBJ databases">
        <title>Chromosome-scale assembly of Riccia sorocarpa.</title>
        <authorList>
            <person name="Paukszto L."/>
        </authorList>
    </citation>
    <scope>NUCLEOTIDE SEQUENCE [LARGE SCALE GENOMIC DNA]</scope>
    <source>
        <strain evidence="1">LP-2024</strain>
        <tissue evidence="1">Aerial parts of the thallus</tissue>
    </source>
</reference>
<gene>
    <name evidence="1" type="ORF">R1sor_018900</name>
</gene>
<accession>A0ABD3IB51</accession>
<proteinExistence type="predicted"/>
<evidence type="ECO:0000313" key="2">
    <source>
        <dbReference type="Proteomes" id="UP001633002"/>
    </source>
</evidence>